<dbReference type="OrthoDB" id="5296483at2"/>
<protein>
    <submittedName>
        <fullName evidence="7">Redoxin superfamily</fullName>
    </submittedName>
</protein>
<keyword evidence="8" id="KW-1185">Reference proteome</keyword>
<dbReference type="InterPro" id="IPR036249">
    <property type="entry name" value="Thioredoxin-like_sf"/>
</dbReference>
<dbReference type="EMBL" id="AFHG01000028">
    <property type="protein sequence ID" value="EGK73477.1"/>
    <property type="molecule type" value="Genomic_DNA"/>
</dbReference>
<dbReference type="InterPro" id="IPR013766">
    <property type="entry name" value="Thioredoxin_domain"/>
</dbReference>
<evidence type="ECO:0000256" key="2">
    <source>
        <dbReference type="ARBA" id="ARBA00022862"/>
    </source>
</evidence>
<dbReference type="PANTHER" id="PTHR42801:SF21">
    <property type="entry name" value="BCPB PROTEIN"/>
    <property type="match status" value="1"/>
</dbReference>
<dbReference type="PANTHER" id="PTHR42801">
    <property type="entry name" value="THIOREDOXIN-DEPENDENT PEROXIDE REDUCTASE"/>
    <property type="match status" value="1"/>
</dbReference>
<keyword evidence="2" id="KW-0049">Antioxidant</keyword>
<dbReference type="GO" id="GO:0008379">
    <property type="term" value="F:thioredoxin peroxidase activity"/>
    <property type="evidence" value="ECO:0007669"/>
    <property type="project" value="TreeGrafter"/>
</dbReference>
<dbReference type="InterPro" id="IPR050924">
    <property type="entry name" value="Peroxiredoxin_BCP/PrxQ"/>
</dbReference>
<dbReference type="Gene3D" id="3.40.30.10">
    <property type="entry name" value="Glutaredoxin"/>
    <property type="match status" value="1"/>
</dbReference>
<dbReference type="Proteomes" id="UP000005019">
    <property type="component" value="Unassembled WGS sequence"/>
</dbReference>
<organism evidence="7 8">
    <name type="scientific">Methyloversatilis universalis (strain ATCC BAA-1314 / DSM 25237 / JCM 13912 / CCUG 52030 / FAM5)</name>
    <dbReference type="NCBI Taxonomy" id="1000565"/>
    <lineage>
        <taxon>Bacteria</taxon>
        <taxon>Pseudomonadati</taxon>
        <taxon>Pseudomonadota</taxon>
        <taxon>Betaproteobacteria</taxon>
        <taxon>Nitrosomonadales</taxon>
        <taxon>Sterolibacteriaceae</taxon>
        <taxon>Methyloversatilis</taxon>
    </lineage>
</organism>
<evidence type="ECO:0000313" key="7">
    <source>
        <dbReference type="EMBL" id="EGK73477.1"/>
    </source>
</evidence>
<proteinExistence type="predicted"/>
<dbReference type="GO" id="GO:0034599">
    <property type="term" value="P:cellular response to oxidative stress"/>
    <property type="evidence" value="ECO:0007669"/>
    <property type="project" value="TreeGrafter"/>
</dbReference>
<dbReference type="SUPFAM" id="SSF52833">
    <property type="entry name" value="Thioredoxin-like"/>
    <property type="match status" value="1"/>
</dbReference>
<evidence type="ECO:0000256" key="5">
    <source>
        <dbReference type="ARBA" id="ARBA00023284"/>
    </source>
</evidence>
<keyword evidence="4" id="KW-1015">Disulfide bond</keyword>
<evidence type="ECO:0000256" key="3">
    <source>
        <dbReference type="ARBA" id="ARBA00023002"/>
    </source>
</evidence>
<dbReference type="GO" id="GO:0005737">
    <property type="term" value="C:cytoplasm"/>
    <property type="evidence" value="ECO:0007669"/>
    <property type="project" value="TreeGrafter"/>
</dbReference>
<comment type="caution">
    <text evidence="7">The sequence shown here is derived from an EMBL/GenBank/DDBJ whole genome shotgun (WGS) entry which is preliminary data.</text>
</comment>
<dbReference type="eggNOG" id="COG1225">
    <property type="taxonomic scope" value="Bacteria"/>
</dbReference>
<evidence type="ECO:0000256" key="4">
    <source>
        <dbReference type="ARBA" id="ARBA00023157"/>
    </source>
</evidence>
<dbReference type="AlphaFoldDB" id="F5R7M3"/>
<dbReference type="GO" id="GO:0045454">
    <property type="term" value="P:cell redox homeostasis"/>
    <property type="evidence" value="ECO:0007669"/>
    <property type="project" value="TreeGrafter"/>
</dbReference>
<sequence>MNTLLTALPADLPMPVDDGAAAHLEGLALPAVDLPATDGRTVRLSALPGLQVIYIYPMTGRPGLPLPEGWDALPGARGCTPQSCAFRDHHAELAALDAGVFGLSTQDSAWQSEAAERLHLPFPLLSDRPLALRDALALPVFEAGGQVLYRRLTLIVEDGRIVKVFYPVFPPDRNAGDVIAWLHAAGRG</sequence>
<reference evidence="7 8" key="1">
    <citation type="journal article" date="2011" name="J. Bacteriol.">
        <title>Genome sequence of Methyloversatilis universalis FAM5T, a methylotrophic representative of the order Rhodocyclales.</title>
        <authorList>
            <person name="Kittichotirat W."/>
            <person name="Good N.M."/>
            <person name="Hall R."/>
            <person name="Bringel F."/>
            <person name="Lajus A."/>
            <person name="Medigue C."/>
            <person name="Smalley N.E."/>
            <person name="Beck D."/>
            <person name="Bumgarner R."/>
            <person name="Vuilleumier S."/>
            <person name="Kalyuzhnaya M.G."/>
        </authorList>
    </citation>
    <scope>NUCLEOTIDE SEQUENCE [LARGE SCALE GENOMIC DNA]</scope>
    <source>
        <strain evidence="8">ATCC BAA-1314 / JCM 13912 / FAM5</strain>
    </source>
</reference>
<evidence type="ECO:0000313" key="8">
    <source>
        <dbReference type="Proteomes" id="UP000005019"/>
    </source>
</evidence>
<keyword evidence="5" id="KW-0676">Redox-active center</keyword>
<evidence type="ECO:0000259" key="6">
    <source>
        <dbReference type="PROSITE" id="PS51352"/>
    </source>
</evidence>
<dbReference type="RefSeq" id="WP_008057755.1">
    <property type="nucleotide sequence ID" value="NZ_AFHG01000028.1"/>
</dbReference>
<dbReference type="STRING" id="1000565.METUNv1_00104"/>
<accession>F5R7M3</accession>
<dbReference type="InterPro" id="IPR013740">
    <property type="entry name" value="Redoxin"/>
</dbReference>
<dbReference type="Pfam" id="PF08534">
    <property type="entry name" value="Redoxin"/>
    <property type="match status" value="1"/>
</dbReference>
<dbReference type="CDD" id="cd03017">
    <property type="entry name" value="PRX_BCP"/>
    <property type="match status" value="1"/>
</dbReference>
<evidence type="ECO:0000256" key="1">
    <source>
        <dbReference type="ARBA" id="ARBA00022559"/>
    </source>
</evidence>
<name>F5R7M3_METUF</name>
<keyword evidence="3" id="KW-0560">Oxidoreductase</keyword>
<feature type="domain" description="Thioredoxin" evidence="6">
    <location>
        <begin position="23"/>
        <end position="187"/>
    </location>
</feature>
<dbReference type="PROSITE" id="PS51352">
    <property type="entry name" value="THIOREDOXIN_2"/>
    <property type="match status" value="1"/>
</dbReference>
<keyword evidence="1" id="KW-0575">Peroxidase</keyword>
<gene>
    <name evidence="7" type="ORF">METUNv1_00104</name>
</gene>